<gene>
    <name evidence="1" type="ORF">BLA23254_02346</name>
</gene>
<accession>A0A6P2KBP1</accession>
<organism evidence="1 2">
    <name type="scientific">Burkholderia lata (strain ATCC 17760 / DSM 23089 / LMG 22485 / NCIMB 9086 / R18194 / 383)</name>
    <dbReference type="NCBI Taxonomy" id="482957"/>
    <lineage>
        <taxon>Bacteria</taxon>
        <taxon>Pseudomonadati</taxon>
        <taxon>Pseudomonadota</taxon>
        <taxon>Betaproteobacteria</taxon>
        <taxon>Burkholderiales</taxon>
        <taxon>Burkholderiaceae</taxon>
        <taxon>Burkholderia</taxon>
        <taxon>Burkholderia cepacia complex</taxon>
    </lineage>
</organism>
<protein>
    <submittedName>
        <fullName evidence="1">Membrane protein</fullName>
    </submittedName>
</protein>
<name>A0A6P2KBP1_BURL3</name>
<evidence type="ECO:0000313" key="1">
    <source>
        <dbReference type="EMBL" id="VWB51600.1"/>
    </source>
</evidence>
<sequence>MRMSKQWSGVPDAFRFLIMLMLTCLPMRNDGIGNARTAH</sequence>
<dbReference type="AlphaFoldDB" id="A0A6P2KBP1"/>
<dbReference type="EMBL" id="CABVPW010000009">
    <property type="protein sequence ID" value="VWB51600.1"/>
    <property type="molecule type" value="Genomic_DNA"/>
</dbReference>
<dbReference type="Proteomes" id="UP000494218">
    <property type="component" value="Unassembled WGS sequence"/>
</dbReference>
<proteinExistence type="predicted"/>
<reference evidence="1 2" key="1">
    <citation type="submission" date="2019-09" db="EMBL/GenBank/DDBJ databases">
        <authorList>
            <person name="Depoorter E."/>
        </authorList>
    </citation>
    <scope>NUCLEOTIDE SEQUENCE [LARGE SCALE GENOMIC DNA]</scope>
    <source>
        <strain evidence="1">LMG 23254</strain>
    </source>
</reference>
<evidence type="ECO:0000313" key="2">
    <source>
        <dbReference type="Proteomes" id="UP000494218"/>
    </source>
</evidence>